<evidence type="ECO:0000313" key="2">
    <source>
        <dbReference type="EMBL" id="CCH30217.1"/>
    </source>
</evidence>
<keyword evidence="3" id="KW-1185">Reference proteome</keyword>
<evidence type="ECO:0000313" key="3">
    <source>
        <dbReference type="Proteomes" id="UP000006281"/>
    </source>
</evidence>
<feature type="region of interest" description="Disordered" evidence="1">
    <location>
        <begin position="1"/>
        <end position="27"/>
    </location>
</feature>
<organism evidence="2 3">
    <name type="scientific">Saccharothrix espanaensis (strain ATCC 51144 / DSM 44229 / JCM 9112 / NBRC 15066 / NRRL 15764)</name>
    <dbReference type="NCBI Taxonomy" id="1179773"/>
    <lineage>
        <taxon>Bacteria</taxon>
        <taxon>Bacillati</taxon>
        <taxon>Actinomycetota</taxon>
        <taxon>Actinomycetes</taxon>
        <taxon>Pseudonocardiales</taxon>
        <taxon>Pseudonocardiaceae</taxon>
        <taxon>Saccharothrix</taxon>
    </lineage>
</organism>
<accession>K0JY09</accession>
<reference evidence="2 3" key="1">
    <citation type="journal article" date="2012" name="BMC Genomics">
        <title>Complete genome sequence of Saccharothrix espanaensis DSM 44229T and comparison to the other completely sequenced Pseudonocardiaceae.</title>
        <authorList>
            <person name="Strobel T."/>
            <person name="Al-Dilaimi A."/>
            <person name="Blom J."/>
            <person name="Gessner A."/>
            <person name="Kalinowski J."/>
            <person name="Luzhetska M."/>
            <person name="Puhler A."/>
            <person name="Szczepanowski R."/>
            <person name="Bechthold A."/>
            <person name="Ruckert C."/>
        </authorList>
    </citation>
    <scope>NUCLEOTIDE SEQUENCE [LARGE SCALE GENOMIC DNA]</scope>
    <source>
        <strain evidence="3">ATCC 51144 / DSM 44229 / JCM 9112 / NBRC 15066 / NRRL 15764</strain>
    </source>
</reference>
<dbReference type="EMBL" id="HE804045">
    <property type="protein sequence ID" value="CCH30217.1"/>
    <property type="molecule type" value="Genomic_DNA"/>
</dbReference>
<dbReference type="AlphaFoldDB" id="K0JY09"/>
<sequence>MTSSLKLKSRNMPHYLPDRPDNAGSQHRLLIGESCTLTPAPADKSG</sequence>
<gene>
    <name evidence="2" type="ordered locus">BN6_29080</name>
</gene>
<proteinExistence type="predicted"/>
<dbReference type="KEGG" id="sesp:BN6_29080"/>
<dbReference type="HOGENOM" id="CLU_3188681_0_0_11"/>
<dbReference type="Proteomes" id="UP000006281">
    <property type="component" value="Chromosome"/>
</dbReference>
<evidence type="ECO:0000256" key="1">
    <source>
        <dbReference type="SAM" id="MobiDB-lite"/>
    </source>
</evidence>
<name>K0JY09_SACES</name>
<protein>
    <submittedName>
        <fullName evidence="2">Uncharacterized protein</fullName>
    </submittedName>
</protein>